<evidence type="ECO:0008006" key="4">
    <source>
        <dbReference type="Google" id="ProtNLM"/>
    </source>
</evidence>
<keyword evidence="3" id="KW-1185">Reference proteome</keyword>
<name>A0ABZ2BHC1_9HYPH</name>
<keyword evidence="1" id="KW-0732">Signal</keyword>
<dbReference type="EMBL" id="CP133152">
    <property type="protein sequence ID" value="WVT06887.1"/>
    <property type="molecule type" value="Genomic_DNA"/>
</dbReference>
<keyword evidence="2" id="KW-0614">Plasmid</keyword>
<dbReference type="RefSeq" id="WP_331375909.1">
    <property type="nucleotide sequence ID" value="NZ_CP133152.1"/>
</dbReference>
<evidence type="ECO:0000313" key="2">
    <source>
        <dbReference type="EMBL" id="WVT06887.1"/>
    </source>
</evidence>
<dbReference type="Proteomes" id="UP001432360">
    <property type="component" value="Plasmid pSchITTGS70d"/>
</dbReference>
<feature type="chain" id="PRO_5046724262" description="Secreted protein" evidence="1">
    <location>
        <begin position="24"/>
        <end position="184"/>
    </location>
</feature>
<organism evidence="2 3">
    <name type="scientific">Sinorhizobium chiapasense</name>
    <dbReference type="NCBI Taxonomy" id="501572"/>
    <lineage>
        <taxon>Bacteria</taxon>
        <taxon>Pseudomonadati</taxon>
        <taxon>Pseudomonadota</taxon>
        <taxon>Alphaproteobacteria</taxon>
        <taxon>Hyphomicrobiales</taxon>
        <taxon>Rhizobiaceae</taxon>
        <taxon>Sinorhizobium/Ensifer group</taxon>
        <taxon>Sinorhizobium</taxon>
    </lineage>
</organism>
<sequence>MKRLLTAAALLAASSLVAVQGVAADAAADDAALIKSAESAAPAAVASGAAIHTVDEKGTMRTLREGTNGFWCMPDNPATPGPDPMCGDANAMEWATAWMQKKEPPKGKVGFMYMLAGGTDGSNTDPYATKPEEGNNWVETGPHVMIVNATDMMQGYPTDPKPDASRPYVMWAGTPYAHLMIPVK</sequence>
<accession>A0ABZ2BHC1</accession>
<proteinExistence type="predicted"/>
<feature type="signal peptide" evidence="1">
    <location>
        <begin position="1"/>
        <end position="23"/>
    </location>
</feature>
<protein>
    <recommendedName>
        <fullName evidence="4">Secreted protein</fullName>
    </recommendedName>
</protein>
<evidence type="ECO:0000313" key="3">
    <source>
        <dbReference type="Proteomes" id="UP001432360"/>
    </source>
</evidence>
<gene>
    <name evidence="2" type="ORF">RB548_29325</name>
</gene>
<reference evidence="2" key="1">
    <citation type="submission" date="2023-08" db="EMBL/GenBank/DDBJ databases">
        <title>Complete genome sequence of Sinorhizobium chiapanecum ITTG S70 isolated from Acaciella angustissima nodules in Chiapas-Mexico.</title>
        <authorList>
            <person name="Rincon-Rosales R."/>
            <person name="Rogel M.A."/>
            <person name="Rincon-Medina C.I."/>
            <person name="Guerrero G."/>
            <person name="Manzano-Gomez L.A."/>
            <person name="Lopez-Lopez A."/>
            <person name="Rincon Molina F.A."/>
            <person name="Martinez-Romero E."/>
        </authorList>
    </citation>
    <scope>NUCLEOTIDE SEQUENCE</scope>
    <source>
        <strain evidence="2">ITTG S70</strain>
        <plasmid evidence="2">pSchITTGS70d</plasmid>
    </source>
</reference>
<evidence type="ECO:0000256" key="1">
    <source>
        <dbReference type="SAM" id="SignalP"/>
    </source>
</evidence>
<geneLocation type="plasmid" evidence="2 3">
    <name>pSchITTGS70d</name>
</geneLocation>